<evidence type="ECO:0000256" key="1">
    <source>
        <dbReference type="ARBA" id="ARBA00023015"/>
    </source>
</evidence>
<dbReference type="EMBL" id="SLXD01000001">
    <property type="protein sequence ID" value="TCP05671.1"/>
    <property type="molecule type" value="Genomic_DNA"/>
</dbReference>
<dbReference type="SUPFAM" id="SSF46785">
    <property type="entry name" value="Winged helix' DNA-binding domain"/>
    <property type="match status" value="1"/>
</dbReference>
<dbReference type="InterPro" id="IPR036388">
    <property type="entry name" value="WH-like_DNA-bd_sf"/>
</dbReference>
<dbReference type="OrthoDB" id="9807558at2"/>
<protein>
    <submittedName>
        <fullName evidence="6">IclR family transcriptional regulator</fullName>
    </submittedName>
</protein>
<feature type="domain" description="HTH iclR-type" evidence="4">
    <location>
        <begin position="8"/>
        <end position="68"/>
    </location>
</feature>
<evidence type="ECO:0000256" key="3">
    <source>
        <dbReference type="ARBA" id="ARBA00023163"/>
    </source>
</evidence>
<dbReference type="GO" id="GO:0003677">
    <property type="term" value="F:DNA binding"/>
    <property type="evidence" value="ECO:0007669"/>
    <property type="project" value="UniProtKB-KW"/>
</dbReference>
<keyword evidence="2" id="KW-0238">DNA-binding</keyword>
<evidence type="ECO:0000313" key="6">
    <source>
        <dbReference type="EMBL" id="TCP05671.1"/>
    </source>
</evidence>
<evidence type="ECO:0000259" key="5">
    <source>
        <dbReference type="PROSITE" id="PS51078"/>
    </source>
</evidence>
<dbReference type="Gene3D" id="1.10.10.10">
    <property type="entry name" value="Winged helix-like DNA-binding domain superfamily/Winged helix DNA-binding domain"/>
    <property type="match status" value="1"/>
</dbReference>
<dbReference type="InterPro" id="IPR050707">
    <property type="entry name" value="HTH_MetabolicPath_Reg"/>
</dbReference>
<dbReference type="InterPro" id="IPR005471">
    <property type="entry name" value="Tscrpt_reg_IclR_N"/>
</dbReference>
<dbReference type="InterPro" id="IPR029016">
    <property type="entry name" value="GAF-like_dom_sf"/>
</dbReference>
<dbReference type="GO" id="GO:0045892">
    <property type="term" value="P:negative regulation of DNA-templated transcription"/>
    <property type="evidence" value="ECO:0007669"/>
    <property type="project" value="TreeGrafter"/>
</dbReference>
<name>A0A4R2MGS4_RUBGE</name>
<proteinExistence type="predicted"/>
<dbReference type="GeneID" id="99687267"/>
<dbReference type="PROSITE" id="PS51077">
    <property type="entry name" value="HTH_ICLR"/>
    <property type="match status" value="1"/>
</dbReference>
<reference evidence="6 7" key="1">
    <citation type="submission" date="2019-03" db="EMBL/GenBank/DDBJ databases">
        <title>Genomic Encyclopedia of Type Strains, Phase IV (KMG-IV): sequencing the most valuable type-strain genomes for metagenomic binning, comparative biology and taxonomic classification.</title>
        <authorList>
            <person name="Goeker M."/>
        </authorList>
    </citation>
    <scope>NUCLEOTIDE SEQUENCE [LARGE SCALE GENOMIC DNA]</scope>
    <source>
        <strain evidence="6 7">DSM 1709</strain>
    </source>
</reference>
<comment type="caution">
    <text evidence="6">The sequence shown here is derived from an EMBL/GenBank/DDBJ whole genome shotgun (WGS) entry which is preliminary data.</text>
</comment>
<sequence length="257" mass="27967">MDHKTSKVPSLQRAMAILDHIAEKGASQGSALVPVLNAPKSSVYVLLDELKKLRLLSQGPDGLYRLGIKLIELGEQAAGQLDLRELARPHLVELMQDTGLLCHLGVIEGDAAYYILKVESPGTIRVRSWEGKRLSLYSSGLGKCLLAWTDKDKQNQLIGNLQFVRATPQTITSVAELDAALRQIRARGWSYDDREDLEEIRCVACPVFDASGNIAAAISAVGTTLQIDEHKLPTISAQVMKTAARISGELGYVPAKV</sequence>
<gene>
    <name evidence="6" type="ORF">EV684_101543</name>
</gene>
<evidence type="ECO:0000313" key="7">
    <source>
        <dbReference type="Proteomes" id="UP000295106"/>
    </source>
</evidence>
<dbReference type="Gene3D" id="3.30.450.40">
    <property type="match status" value="1"/>
</dbReference>
<dbReference type="SUPFAM" id="SSF55781">
    <property type="entry name" value="GAF domain-like"/>
    <property type="match status" value="1"/>
</dbReference>
<dbReference type="PROSITE" id="PS51078">
    <property type="entry name" value="ICLR_ED"/>
    <property type="match status" value="1"/>
</dbReference>
<keyword evidence="1" id="KW-0805">Transcription regulation</keyword>
<dbReference type="AlphaFoldDB" id="A0A4R2MGS4"/>
<dbReference type="Proteomes" id="UP000295106">
    <property type="component" value="Unassembled WGS sequence"/>
</dbReference>
<keyword evidence="3" id="KW-0804">Transcription</keyword>
<dbReference type="SMART" id="SM00346">
    <property type="entry name" value="HTH_ICLR"/>
    <property type="match status" value="1"/>
</dbReference>
<dbReference type="InterPro" id="IPR036390">
    <property type="entry name" value="WH_DNA-bd_sf"/>
</dbReference>
<dbReference type="RefSeq" id="WP_132644656.1">
    <property type="nucleotide sequence ID" value="NZ_CP181386.1"/>
</dbReference>
<dbReference type="InterPro" id="IPR014757">
    <property type="entry name" value="Tscrpt_reg_IclR_C"/>
</dbReference>
<dbReference type="Pfam" id="PF01614">
    <property type="entry name" value="IclR_C"/>
    <property type="match status" value="1"/>
</dbReference>
<evidence type="ECO:0000259" key="4">
    <source>
        <dbReference type="PROSITE" id="PS51077"/>
    </source>
</evidence>
<dbReference type="GO" id="GO:0003700">
    <property type="term" value="F:DNA-binding transcription factor activity"/>
    <property type="evidence" value="ECO:0007669"/>
    <property type="project" value="TreeGrafter"/>
</dbReference>
<dbReference type="PANTHER" id="PTHR30136">
    <property type="entry name" value="HELIX-TURN-HELIX TRANSCRIPTIONAL REGULATOR, ICLR FAMILY"/>
    <property type="match status" value="1"/>
</dbReference>
<feature type="domain" description="IclR-ED" evidence="5">
    <location>
        <begin position="69"/>
        <end position="252"/>
    </location>
</feature>
<evidence type="ECO:0000256" key="2">
    <source>
        <dbReference type="ARBA" id="ARBA00023125"/>
    </source>
</evidence>
<dbReference type="PANTHER" id="PTHR30136:SF38">
    <property type="entry name" value="TRANSCRIPTIONAL REGULATOR"/>
    <property type="match status" value="1"/>
</dbReference>
<organism evidence="6 7">
    <name type="scientific">Rubrivivax gelatinosus</name>
    <name type="common">Rhodocyclus gelatinosus</name>
    <name type="synonym">Rhodopseudomonas gelatinosa</name>
    <dbReference type="NCBI Taxonomy" id="28068"/>
    <lineage>
        <taxon>Bacteria</taxon>
        <taxon>Pseudomonadati</taxon>
        <taxon>Pseudomonadota</taxon>
        <taxon>Betaproteobacteria</taxon>
        <taxon>Burkholderiales</taxon>
        <taxon>Sphaerotilaceae</taxon>
        <taxon>Rubrivivax</taxon>
    </lineage>
</organism>
<accession>A0A4R2MGS4</accession>